<dbReference type="PRINTS" id="PR00258">
    <property type="entry name" value="SPERACTRCPTR"/>
</dbReference>
<reference evidence="12" key="1">
    <citation type="submission" date="2021-01" db="EMBL/GenBank/DDBJ databases">
        <title>A chromosome-scale assembly of European eel, Anguilla anguilla.</title>
        <authorList>
            <person name="Henkel C."/>
            <person name="Jong-Raadsen S.A."/>
            <person name="Dufour S."/>
            <person name="Weltzien F.-A."/>
            <person name="Palstra A.P."/>
            <person name="Pelster B."/>
            <person name="Spaink H.P."/>
            <person name="Van Den Thillart G.E."/>
            <person name="Jansen H."/>
            <person name="Zahm M."/>
            <person name="Klopp C."/>
            <person name="Cedric C."/>
            <person name="Louis A."/>
            <person name="Berthelot C."/>
            <person name="Parey E."/>
            <person name="Roest Crollius H."/>
            <person name="Montfort J."/>
            <person name="Robinson-Rechavi M."/>
            <person name="Bucao C."/>
            <person name="Bouchez O."/>
            <person name="Gislard M."/>
            <person name="Lluch J."/>
            <person name="Milhes M."/>
            <person name="Lampietro C."/>
            <person name="Lopez Roques C."/>
            <person name="Donnadieu C."/>
            <person name="Braasch I."/>
            <person name="Desvignes T."/>
            <person name="Postlethwait J."/>
            <person name="Bobe J."/>
            <person name="Guiguen Y."/>
            <person name="Dirks R."/>
        </authorList>
    </citation>
    <scope>NUCLEOTIDE SEQUENCE</scope>
    <source>
        <strain evidence="12">Tag_6206</strain>
        <tissue evidence="12">Liver</tissue>
    </source>
</reference>
<dbReference type="EMBL" id="JAFIRN010000002">
    <property type="protein sequence ID" value="KAG5853567.1"/>
    <property type="molecule type" value="Genomic_DNA"/>
</dbReference>
<evidence type="ECO:0000256" key="5">
    <source>
        <dbReference type="ARBA" id="ARBA00022989"/>
    </source>
</evidence>
<keyword evidence="2" id="KW-0812">Transmembrane</keyword>
<keyword evidence="13" id="KW-1185">Reference proteome</keyword>
<keyword evidence="3" id="KW-0732">Signal</keyword>
<feature type="compositionally biased region" description="Polar residues" evidence="10">
    <location>
        <begin position="115"/>
        <end position="126"/>
    </location>
</feature>
<comment type="caution">
    <text evidence="12">The sequence shown here is derived from an EMBL/GenBank/DDBJ whole genome shotgun (WGS) entry which is preliminary data.</text>
</comment>
<dbReference type="InterPro" id="IPR001190">
    <property type="entry name" value="SRCR"/>
</dbReference>
<dbReference type="SMART" id="SM00202">
    <property type="entry name" value="SR"/>
    <property type="match status" value="1"/>
</dbReference>
<comment type="subcellular location">
    <subcellularLocation>
        <location evidence="1">Membrane</location>
        <topology evidence="1">Single-pass membrane protein</topology>
    </subcellularLocation>
</comment>
<feature type="domain" description="SRCR" evidence="11">
    <location>
        <begin position="37"/>
        <end position="114"/>
    </location>
</feature>
<keyword evidence="7" id="KW-1015">Disulfide bond</keyword>
<dbReference type="Pfam" id="PF00530">
    <property type="entry name" value="SRCR"/>
    <property type="match status" value="1"/>
</dbReference>
<dbReference type="InterPro" id="IPR036772">
    <property type="entry name" value="SRCR-like_dom_sf"/>
</dbReference>
<dbReference type="GO" id="GO:0016020">
    <property type="term" value="C:membrane"/>
    <property type="evidence" value="ECO:0007669"/>
    <property type="project" value="UniProtKB-SubCell"/>
</dbReference>
<evidence type="ECO:0000256" key="10">
    <source>
        <dbReference type="SAM" id="MobiDB-lite"/>
    </source>
</evidence>
<keyword evidence="5" id="KW-1133">Transmembrane helix</keyword>
<gene>
    <name evidence="12" type="ORF">ANANG_G00027380</name>
</gene>
<evidence type="ECO:0000259" key="11">
    <source>
        <dbReference type="PROSITE" id="PS50287"/>
    </source>
</evidence>
<evidence type="ECO:0000256" key="6">
    <source>
        <dbReference type="ARBA" id="ARBA00023136"/>
    </source>
</evidence>
<evidence type="ECO:0000256" key="9">
    <source>
        <dbReference type="PROSITE-ProRule" id="PRU00196"/>
    </source>
</evidence>
<name>A0A9D3MTI6_ANGAN</name>
<dbReference type="PROSITE" id="PS50287">
    <property type="entry name" value="SRCR_2"/>
    <property type="match status" value="1"/>
</dbReference>
<evidence type="ECO:0000256" key="8">
    <source>
        <dbReference type="ARBA" id="ARBA00023180"/>
    </source>
</evidence>
<dbReference type="SUPFAM" id="SSF56487">
    <property type="entry name" value="SRCR-like"/>
    <property type="match status" value="1"/>
</dbReference>
<dbReference type="FunFam" id="3.10.250.10:FF:000016">
    <property type="entry name" value="Scavenger receptor cysteine-rich protein type 12"/>
    <property type="match status" value="1"/>
</dbReference>
<accession>A0A9D3MTI6</accession>
<protein>
    <recommendedName>
        <fullName evidence="11">SRCR domain-containing protein</fullName>
    </recommendedName>
</protein>
<dbReference type="Gene3D" id="3.10.250.10">
    <property type="entry name" value="SRCR-like domain"/>
    <property type="match status" value="1"/>
</dbReference>
<evidence type="ECO:0000256" key="1">
    <source>
        <dbReference type="ARBA" id="ARBA00004167"/>
    </source>
</evidence>
<keyword evidence="8" id="KW-0325">Glycoprotein</keyword>
<evidence type="ECO:0000256" key="3">
    <source>
        <dbReference type="ARBA" id="ARBA00022729"/>
    </source>
</evidence>
<dbReference type="AlphaFoldDB" id="A0A9D3MTI6"/>
<organism evidence="12 13">
    <name type="scientific">Anguilla anguilla</name>
    <name type="common">European freshwater eel</name>
    <name type="synonym">Muraena anguilla</name>
    <dbReference type="NCBI Taxonomy" id="7936"/>
    <lineage>
        <taxon>Eukaryota</taxon>
        <taxon>Metazoa</taxon>
        <taxon>Chordata</taxon>
        <taxon>Craniata</taxon>
        <taxon>Vertebrata</taxon>
        <taxon>Euteleostomi</taxon>
        <taxon>Actinopterygii</taxon>
        <taxon>Neopterygii</taxon>
        <taxon>Teleostei</taxon>
        <taxon>Anguilliformes</taxon>
        <taxon>Anguillidae</taxon>
        <taxon>Anguilla</taxon>
    </lineage>
</organism>
<keyword evidence="6" id="KW-0472">Membrane</keyword>
<evidence type="ECO:0000313" key="12">
    <source>
        <dbReference type="EMBL" id="KAG5853567.1"/>
    </source>
</evidence>
<evidence type="ECO:0000256" key="2">
    <source>
        <dbReference type="ARBA" id="ARBA00022692"/>
    </source>
</evidence>
<dbReference type="PANTHER" id="PTHR19331:SF482">
    <property type="entry name" value="SCAVENGER RECEPTOR CLASS A MEMBER 5"/>
    <property type="match status" value="1"/>
</dbReference>
<evidence type="ECO:0000313" key="13">
    <source>
        <dbReference type="Proteomes" id="UP001044222"/>
    </source>
</evidence>
<feature type="region of interest" description="Disordered" evidence="10">
    <location>
        <begin position="109"/>
        <end position="134"/>
    </location>
</feature>
<proteinExistence type="predicted"/>
<dbReference type="Proteomes" id="UP001044222">
    <property type="component" value="Unassembled WGS sequence"/>
</dbReference>
<evidence type="ECO:0000256" key="7">
    <source>
        <dbReference type="ARBA" id="ARBA00023157"/>
    </source>
</evidence>
<evidence type="ECO:0000256" key="4">
    <source>
        <dbReference type="ARBA" id="ARBA00022737"/>
    </source>
</evidence>
<comment type="caution">
    <text evidence="9">Lacks conserved residue(s) required for the propagation of feature annotation.</text>
</comment>
<keyword evidence="4" id="KW-0677">Repeat</keyword>
<sequence length="134" mass="13999">MCVGYTESRLADGPDNCSGRVELQHLGSALSALDGTVRLAGEGACEGQVEVYYQQTWSRVVGSWSFSEASVACRQLGCGSAVQVYSSSPSGTGGSGECLMGVQCSGERGSPGELQHSTQPHLQLQGTGVHRLFQ</sequence>
<dbReference type="PANTHER" id="PTHR19331">
    <property type="entry name" value="SCAVENGER RECEPTOR DOMAIN-CONTAINING"/>
    <property type="match status" value="1"/>
</dbReference>